<dbReference type="GO" id="GO:0016491">
    <property type="term" value="F:oxidoreductase activity"/>
    <property type="evidence" value="ECO:0007669"/>
    <property type="project" value="InterPro"/>
</dbReference>
<dbReference type="InterPro" id="IPR011032">
    <property type="entry name" value="GroES-like_sf"/>
</dbReference>
<dbReference type="Gene3D" id="3.40.50.720">
    <property type="entry name" value="NAD(P)-binding Rossmann-like Domain"/>
    <property type="match status" value="1"/>
</dbReference>
<dbReference type="Gene3D" id="3.90.180.10">
    <property type="entry name" value="Medium-chain alcohol dehydrogenases, catalytic domain"/>
    <property type="match status" value="1"/>
</dbReference>
<dbReference type="KEGG" id="som:SOMG_02450"/>
<dbReference type="Proteomes" id="UP001212411">
    <property type="component" value="Chromosome 1"/>
</dbReference>
<dbReference type="Pfam" id="PF08240">
    <property type="entry name" value="ADH_N"/>
    <property type="match status" value="1"/>
</dbReference>
<dbReference type="InterPro" id="IPR013149">
    <property type="entry name" value="ADH-like_C"/>
</dbReference>
<dbReference type="RefSeq" id="XP_056036527.1">
    <property type="nucleotide sequence ID" value="XM_056181242.1"/>
</dbReference>
<dbReference type="SUPFAM" id="SSF51735">
    <property type="entry name" value="NAD(P)-binding Rossmann-fold domains"/>
    <property type="match status" value="1"/>
</dbReference>
<evidence type="ECO:0000313" key="3">
    <source>
        <dbReference type="Proteomes" id="UP001212411"/>
    </source>
</evidence>
<proteinExistence type="predicted"/>
<dbReference type="InterPro" id="IPR020843">
    <property type="entry name" value="ER"/>
</dbReference>
<sequence>MPLQYIVNDTKSGFEQLKVHEAKPVQALKPNQVQVNLKAASLNYRDLIITKGLYPLPLELPVVPGSDGVGVVEKIGEDVKGFKPGDTVIGTFFTDFIDGKPTSETITGALGGTYDGAFRQVGIFPAQALVHAPKNLSYEEASTLPCAAVTAWNALFGSKVHQLKPGENVLIQGTGGVSIFALQFAVATGARATVISSSDEKLQVAKKLGASHLINYKKDPNWAKPALEVSNNVGYHHVVEVGGEKTLGQSLEVLAVGGEISSIGFVAQEGTSPNVTSLIGAMLQKNATIRGIFVGSANMFREMNACIEANDIHPVVDKVFPFDELKEAYYYQWSQKHVGKVVLRIDA</sequence>
<dbReference type="SUPFAM" id="SSF50129">
    <property type="entry name" value="GroES-like"/>
    <property type="match status" value="1"/>
</dbReference>
<dbReference type="CDD" id="cd08276">
    <property type="entry name" value="MDR7"/>
    <property type="match status" value="1"/>
</dbReference>
<evidence type="ECO:0000259" key="1">
    <source>
        <dbReference type="SMART" id="SM00829"/>
    </source>
</evidence>
<dbReference type="GeneID" id="80875931"/>
<accession>A0AAE9W9S3</accession>
<organism evidence="2 3">
    <name type="scientific">Schizosaccharomyces osmophilus</name>
    <dbReference type="NCBI Taxonomy" id="2545709"/>
    <lineage>
        <taxon>Eukaryota</taxon>
        <taxon>Fungi</taxon>
        <taxon>Dikarya</taxon>
        <taxon>Ascomycota</taxon>
        <taxon>Taphrinomycotina</taxon>
        <taxon>Schizosaccharomycetes</taxon>
        <taxon>Schizosaccharomycetales</taxon>
        <taxon>Schizosaccharomycetaceae</taxon>
        <taxon>Schizosaccharomyces</taxon>
    </lineage>
</organism>
<dbReference type="InterPro" id="IPR052711">
    <property type="entry name" value="Zinc_ADH-like"/>
</dbReference>
<dbReference type="Pfam" id="PF00107">
    <property type="entry name" value="ADH_zinc_N"/>
    <property type="match status" value="1"/>
</dbReference>
<feature type="domain" description="Enoyl reductase (ER)" evidence="1">
    <location>
        <begin position="12"/>
        <end position="343"/>
    </location>
</feature>
<dbReference type="PANTHER" id="PTHR45033:SF2">
    <property type="entry name" value="ZINC-TYPE ALCOHOL DEHYDROGENASE-LIKE PROTEIN C1773.06C"/>
    <property type="match status" value="1"/>
</dbReference>
<gene>
    <name evidence="2" type="primary">adh8</name>
    <name evidence="2" type="ORF">SOMG_02450</name>
</gene>
<dbReference type="AlphaFoldDB" id="A0AAE9W9S3"/>
<keyword evidence="3" id="KW-1185">Reference proteome</keyword>
<name>A0AAE9W9S3_9SCHI</name>
<dbReference type="PANTHER" id="PTHR45033">
    <property type="match status" value="1"/>
</dbReference>
<dbReference type="EMBL" id="CP115611">
    <property type="protein sequence ID" value="WBW72284.1"/>
    <property type="molecule type" value="Genomic_DNA"/>
</dbReference>
<evidence type="ECO:0000313" key="2">
    <source>
        <dbReference type="EMBL" id="WBW72284.1"/>
    </source>
</evidence>
<dbReference type="InterPro" id="IPR036291">
    <property type="entry name" value="NAD(P)-bd_dom_sf"/>
</dbReference>
<reference evidence="2 3" key="1">
    <citation type="journal article" date="2023" name="G3 (Bethesda)">
        <title>A high-quality reference genome for the fission yeast Schizosaccharomyces osmophilus.</title>
        <authorList>
            <person name="Jia G.S."/>
            <person name="Zhang W.C."/>
            <person name="Liang Y."/>
            <person name="Liu X.H."/>
            <person name="Rhind N."/>
            <person name="Pidoux A."/>
            <person name="Brysch-Herzberg M."/>
            <person name="Du L.L."/>
        </authorList>
    </citation>
    <scope>NUCLEOTIDE SEQUENCE [LARGE SCALE GENOMIC DNA]</scope>
    <source>
        <strain evidence="2 3">CBS 15793</strain>
    </source>
</reference>
<dbReference type="SMART" id="SM00829">
    <property type="entry name" value="PKS_ER"/>
    <property type="match status" value="1"/>
</dbReference>
<dbReference type="InterPro" id="IPR013154">
    <property type="entry name" value="ADH-like_N"/>
</dbReference>
<protein>
    <submittedName>
        <fullName evidence="2">Alcohol dehydrogenase</fullName>
    </submittedName>
</protein>